<reference evidence="1" key="1">
    <citation type="submission" date="2019-07" db="EMBL/GenBank/DDBJ databases">
        <title>Annotation for the trematode Paragonimus miyazaki's.</title>
        <authorList>
            <person name="Choi Y.-J."/>
        </authorList>
    </citation>
    <scope>NUCLEOTIDE SEQUENCE</scope>
    <source>
        <strain evidence="1">Japan</strain>
    </source>
</reference>
<organism evidence="1 2">
    <name type="scientific">Paragonimus skrjabini miyazakii</name>
    <dbReference type="NCBI Taxonomy" id="59628"/>
    <lineage>
        <taxon>Eukaryota</taxon>
        <taxon>Metazoa</taxon>
        <taxon>Spiralia</taxon>
        <taxon>Lophotrochozoa</taxon>
        <taxon>Platyhelminthes</taxon>
        <taxon>Trematoda</taxon>
        <taxon>Digenea</taxon>
        <taxon>Plagiorchiida</taxon>
        <taxon>Troglotremata</taxon>
        <taxon>Troglotrematidae</taxon>
        <taxon>Paragonimus</taxon>
    </lineage>
</organism>
<name>A0A8S9Z7D9_9TREM</name>
<dbReference type="EMBL" id="JTDE01000511">
    <property type="protein sequence ID" value="KAF7261041.1"/>
    <property type="molecule type" value="Genomic_DNA"/>
</dbReference>
<dbReference type="AlphaFoldDB" id="A0A8S9Z7D9"/>
<accession>A0A8S9Z7D9</accession>
<keyword evidence="2" id="KW-1185">Reference proteome</keyword>
<comment type="caution">
    <text evidence="1">The sequence shown here is derived from an EMBL/GenBank/DDBJ whole genome shotgun (WGS) entry which is preliminary data.</text>
</comment>
<sequence>MAKLRTLLNVMSSSTNNEPCAPRSFRCYGNFTKNVWKLLAGVYLRLTKLPNLELLRHSSVLANRLVFHHEINGRIQWVCTGWAYWPKFARTRRYVAYAVNHEWKHKLYPQQQLCTFSSFHL</sequence>
<protein>
    <submittedName>
        <fullName evidence="1">Uncharacterized protein</fullName>
    </submittedName>
</protein>
<gene>
    <name evidence="1" type="ORF">EG68_01719</name>
</gene>
<evidence type="ECO:0000313" key="1">
    <source>
        <dbReference type="EMBL" id="KAF7261041.1"/>
    </source>
</evidence>
<dbReference type="Proteomes" id="UP000822476">
    <property type="component" value="Unassembled WGS sequence"/>
</dbReference>
<proteinExistence type="predicted"/>
<evidence type="ECO:0000313" key="2">
    <source>
        <dbReference type="Proteomes" id="UP000822476"/>
    </source>
</evidence>